<name>A0A644T7S1_9ZZZZ</name>
<comment type="caution">
    <text evidence="2">The sequence shown here is derived from an EMBL/GenBank/DDBJ whole genome shotgun (WGS) entry which is preliminary data.</text>
</comment>
<sequence>MDNKSLILIIVGLGACLLATGFMYDYFFVSNTVFMKNQTFEDINVSVPSESIFFKNPNSDMYSSGGAYGVWVIPFNLNNSTYSSVDDFQNEFIKEDMSQVNISNLNANAKAFVLNNSKNDVAIIVVNNESNMAVIVRTTNGLDLAVKMANSVIFPN</sequence>
<accession>A0A644T7S1</accession>
<keyword evidence="1" id="KW-0472">Membrane</keyword>
<feature type="transmembrane region" description="Helical" evidence="1">
    <location>
        <begin position="6"/>
        <end position="27"/>
    </location>
</feature>
<keyword evidence="1" id="KW-0812">Transmembrane</keyword>
<evidence type="ECO:0000313" key="2">
    <source>
        <dbReference type="EMBL" id="MPL62864.1"/>
    </source>
</evidence>
<keyword evidence="1" id="KW-1133">Transmembrane helix</keyword>
<organism evidence="2">
    <name type="scientific">bioreactor metagenome</name>
    <dbReference type="NCBI Taxonomy" id="1076179"/>
    <lineage>
        <taxon>unclassified sequences</taxon>
        <taxon>metagenomes</taxon>
        <taxon>ecological metagenomes</taxon>
    </lineage>
</organism>
<dbReference type="AlphaFoldDB" id="A0A644T7S1"/>
<reference evidence="2" key="1">
    <citation type="submission" date="2019-08" db="EMBL/GenBank/DDBJ databases">
        <authorList>
            <person name="Kucharzyk K."/>
            <person name="Murdoch R.W."/>
            <person name="Higgins S."/>
            <person name="Loffler F."/>
        </authorList>
    </citation>
    <scope>NUCLEOTIDE SEQUENCE</scope>
</reference>
<gene>
    <name evidence="2" type="ORF">SDC9_08484</name>
</gene>
<dbReference type="EMBL" id="VSSQ01000019">
    <property type="protein sequence ID" value="MPL62864.1"/>
    <property type="molecule type" value="Genomic_DNA"/>
</dbReference>
<proteinExistence type="predicted"/>
<dbReference type="PROSITE" id="PS51257">
    <property type="entry name" value="PROKAR_LIPOPROTEIN"/>
    <property type="match status" value="1"/>
</dbReference>
<evidence type="ECO:0000256" key="1">
    <source>
        <dbReference type="SAM" id="Phobius"/>
    </source>
</evidence>
<protein>
    <submittedName>
        <fullName evidence="2">Uncharacterized protein</fullName>
    </submittedName>
</protein>